<keyword evidence="1" id="KW-0732">Signal</keyword>
<gene>
    <name evidence="2" type="ORF">PL11_001870</name>
</gene>
<dbReference type="KEGG" id="lcu:PL11_001870"/>
<dbReference type="AlphaFoldDB" id="A0A1S6QGM9"/>
<feature type="chain" id="PRO_5010569360" evidence="1">
    <location>
        <begin position="24"/>
        <end position="129"/>
    </location>
</feature>
<evidence type="ECO:0000313" key="3">
    <source>
        <dbReference type="Proteomes" id="UP000030361"/>
    </source>
</evidence>
<name>A0A1S6QGM9_9LACO</name>
<evidence type="ECO:0000313" key="2">
    <source>
        <dbReference type="EMBL" id="AQW20749.1"/>
    </source>
</evidence>
<reference evidence="2 3" key="1">
    <citation type="journal article" date="2015" name="Genome Announc.">
        <title>Genome Sequence of Lactobacillus curieae CCTCC M 2011381T, a Novel Producer of Gamma-aminobutyric Acid.</title>
        <authorList>
            <person name="Wang Y."/>
            <person name="Wang Y."/>
            <person name="Lang C."/>
            <person name="Wei D."/>
            <person name="Xu P."/>
            <person name="Xie J."/>
        </authorList>
    </citation>
    <scope>NUCLEOTIDE SEQUENCE [LARGE SCALE GENOMIC DNA]</scope>
    <source>
        <strain evidence="2 3">CCTCC M 2011381</strain>
    </source>
</reference>
<sequence length="129" mass="14974">MKKTVLALLVSAGLFGGLTITSANTEAATWHQGTPKALRGTWKTKPNRFFGNVVFTIRIGKNYSHAMGSDPDFLNKVKYQYLGHHYYKIRGIETVYSHKPTTRYFKWDSKHHIQYNTTRSMKYGESYYR</sequence>
<feature type="signal peptide" evidence="1">
    <location>
        <begin position="1"/>
        <end position="23"/>
    </location>
</feature>
<dbReference type="Proteomes" id="UP000030361">
    <property type="component" value="Chromosome"/>
</dbReference>
<evidence type="ECO:0000256" key="1">
    <source>
        <dbReference type="SAM" id="SignalP"/>
    </source>
</evidence>
<organism evidence="2 3">
    <name type="scientific">Lentilactobacillus curieae</name>
    <dbReference type="NCBI Taxonomy" id="1138822"/>
    <lineage>
        <taxon>Bacteria</taxon>
        <taxon>Bacillati</taxon>
        <taxon>Bacillota</taxon>
        <taxon>Bacilli</taxon>
        <taxon>Lactobacillales</taxon>
        <taxon>Lactobacillaceae</taxon>
        <taxon>Lentilactobacillus</taxon>
    </lineage>
</organism>
<proteinExistence type="predicted"/>
<accession>A0A1S6QGM9</accession>
<keyword evidence="3" id="KW-1185">Reference proteome</keyword>
<dbReference type="EMBL" id="CP018906">
    <property type="protein sequence ID" value="AQW20749.1"/>
    <property type="molecule type" value="Genomic_DNA"/>
</dbReference>
<protein>
    <submittedName>
        <fullName evidence="2">Uncharacterized protein</fullName>
    </submittedName>
</protein>
<dbReference type="RefSeq" id="WP_035165949.1">
    <property type="nucleotide sequence ID" value="NZ_CP018906.1"/>
</dbReference>
<dbReference type="OrthoDB" id="2292913at2"/>